<reference evidence="2 3" key="1">
    <citation type="submission" date="2016-01" db="EMBL/GenBank/DDBJ databases">
        <title>The new phylogeny of the genus Mycobacterium.</title>
        <authorList>
            <person name="Tarcisio F."/>
            <person name="Conor M."/>
            <person name="Antonella G."/>
            <person name="Elisabetta G."/>
            <person name="Giulia F.S."/>
            <person name="Sara T."/>
            <person name="Anna F."/>
            <person name="Clotilde B."/>
            <person name="Roberto B."/>
            <person name="Veronica D.S."/>
            <person name="Fabio R."/>
            <person name="Monica P."/>
            <person name="Olivier J."/>
            <person name="Enrico T."/>
            <person name="Nicola S."/>
        </authorList>
    </citation>
    <scope>NUCLEOTIDE SEQUENCE [LARGE SCALE GENOMIC DNA]</scope>
    <source>
        <strain evidence="2 3">DSM 44179</strain>
    </source>
</reference>
<feature type="compositionally biased region" description="Basic residues" evidence="1">
    <location>
        <begin position="61"/>
        <end position="77"/>
    </location>
</feature>
<accession>A0A1X1RLM4</accession>
<evidence type="ECO:0000256" key="1">
    <source>
        <dbReference type="SAM" id="MobiDB-lite"/>
    </source>
</evidence>
<dbReference type="EMBL" id="LQOJ01000013">
    <property type="protein sequence ID" value="ORV08684.1"/>
    <property type="molecule type" value="Genomic_DNA"/>
</dbReference>
<comment type="caution">
    <text evidence="2">The sequence shown here is derived from an EMBL/GenBank/DDBJ whole genome shotgun (WGS) entry which is preliminary data.</text>
</comment>
<feature type="region of interest" description="Disordered" evidence="1">
    <location>
        <begin position="33"/>
        <end position="88"/>
    </location>
</feature>
<proteinExistence type="predicted"/>
<keyword evidence="3" id="KW-1185">Reference proteome</keyword>
<sequence length="88" mass="10024">MLTELDTDPCPLLARNIGDQAWTMTWSQDHLQPHQFTSMSAGEGSKDTASDLFGRPDRQRHPAMPRQAHRRCNRRINRATPGSRTQPN</sequence>
<feature type="compositionally biased region" description="Basic and acidic residues" evidence="1">
    <location>
        <begin position="44"/>
        <end position="60"/>
    </location>
</feature>
<dbReference type="Proteomes" id="UP000193484">
    <property type="component" value="Unassembled WGS sequence"/>
</dbReference>
<evidence type="ECO:0000313" key="3">
    <source>
        <dbReference type="Proteomes" id="UP000193484"/>
    </source>
</evidence>
<name>A0A1X1RLM4_MYCFA</name>
<evidence type="ECO:0000313" key="2">
    <source>
        <dbReference type="EMBL" id="ORV08684.1"/>
    </source>
</evidence>
<gene>
    <name evidence="2" type="ORF">AWC04_01795</name>
</gene>
<dbReference type="AlphaFoldDB" id="A0A1X1RLM4"/>
<organism evidence="2 3">
    <name type="scientific">Mycolicibacterium fallax</name>
    <name type="common">Mycobacterium fallax</name>
    <dbReference type="NCBI Taxonomy" id="1793"/>
    <lineage>
        <taxon>Bacteria</taxon>
        <taxon>Bacillati</taxon>
        <taxon>Actinomycetota</taxon>
        <taxon>Actinomycetes</taxon>
        <taxon>Mycobacteriales</taxon>
        <taxon>Mycobacteriaceae</taxon>
        <taxon>Mycolicibacterium</taxon>
    </lineage>
</organism>
<protein>
    <submittedName>
        <fullName evidence="2">Uncharacterized protein</fullName>
    </submittedName>
</protein>